<dbReference type="InterPro" id="IPR042095">
    <property type="entry name" value="SUMF_sf"/>
</dbReference>
<dbReference type="EMBL" id="OU015584">
    <property type="protein sequence ID" value="CAG5080315.1"/>
    <property type="molecule type" value="Genomic_DNA"/>
</dbReference>
<dbReference type="GO" id="GO:0120147">
    <property type="term" value="F:formylglycine-generating oxidase activity"/>
    <property type="evidence" value="ECO:0007669"/>
    <property type="project" value="TreeGrafter"/>
</dbReference>
<dbReference type="PANTHER" id="PTHR23150:SF19">
    <property type="entry name" value="FORMYLGLYCINE-GENERATING ENZYME"/>
    <property type="match status" value="1"/>
</dbReference>
<dbReference type="PANTHER" id="PTHR23150">
    <property type="entry name" value="SULFATASE MODIFYING FACTOR 1, 2"/>
    <property type="match status" value="1"/>
</dbReference>
<dbReference type="AlphaFoldDB" id="A0A916JLP6"/>
<dbReference type="KEGG" id="ptan:CRYO30217_01255"/>
<sequence>MKMTGKNVVVVGLSTILLASCTYEKSRVTGWDYNNPMNGGFEKKPYEEQETGPGLILIEGGTFTMGQVEQDVMYEHHNTPRRVTVSSFYLDETEVTNHHWCEYLYWIDRTFSPDYTQIYKKALPDTLVWREKLAYNEPYVDYYLRHPSYRDYPVVGVSWVQANDFCQWRTDRVNEYILIREGILIMNPMQQNEPFTTDSYLTGQYDASTNPAGQMPDLDPSMGGFDPTTGKFKSKDMATRIVRMEDGILLPRYRLPTEAEWEFAAYGLIGNTVDERIVERRIYPWNGHWVRNADDKWQGDMMANFVRGAGDYMGVSGHLNDNADVTAPVYSYWPNDYGLYNMAGNVSEWVMDVYRPQSSEDFDEFRPFRGNVFTTKTLKSDGSFANKYEETIYDLAGMKQYLEEFKQARFETTPNKTYGYVQKNRMDSIEMFLIKEIEYIFADAQKMLDRKQEIEASIKIKTIFDDLFEDFNSRVQNRDLDSVSFGPDWMEWGDYEVEIIPMLRVGLSEFEINTPGNVQEREVTAEENINRRNYKVADNIDYLDGDLKSSIYYPGADYNDPSTQFGPGKLNEDWAMYQAGLEPSTSTQPTTLITDKTRVYKGASWRDRAYFMNPGTRRFLDEDLSTAYLGFRCAMDRVGSPTGLGSKRN</sequence>
<gene>
    <name evidence="2" type="primary">egtB_1</name>
    <name evidence="2" type="ORF">CRYO30217_01255</name>
</gene>
<protein>
    <submittedName>
        <fullName evidence="2">Hercynine oxygenase</fullName>
        <ecNumber evidence="2">1.14.99.50</ecNumber>
    </submittedName>
</protein>
<accession>A0A916JLP6</accession>
<dbReference type="SUPFAM" id="SSF56436">
    <property type="entry name" value="C-type lectin-like"/>
    <property type="match status" value="2"/>
</dbReference>
<feature type="domain" description="Sulfatase-modifying factor enzyme-like" evidence="1">
    <location>
        <begin position="53"/>
        <end position="367"/>
    </location>
</feature>
<keyword evidence="3" id="KW-1185">Reference proteome</keyword>
<evidence type="ECO:0000313" key="3">
    <source>
        <dbReference type="Proteomes" id="UP000683507"/>
    </source>
</evidence>
<dbReference type="InterPro" id="IPR016187">
    <property type="entry name" value="CTDL_fold"/>
</dbReference>
<dbReference type="Gene3D" id="3.90.1580.10">
    <property type="entry name" value="paralog of FGE (formylglycine-generating enzyme)"/>
    <property type="match status" value="2"/>
</dbReference>
<evidence type="ECO:0000259" key="1">
    <source>
        <dbReference type="Pfam" id="PF03781"/>
    </source>
</evidence>
<reference evidence="2" key="1">
    <citation type="submission" date="2021-04" db="EMBL/GenBank/DDBJ databases">
        <authorList>
            <person name="Rodrigo-Torres L."/>
            <person name="Arahal R. D."/>
            <person name="Lucena T."/>
        </authorList>
    </citation>
    <scope>NUCLEOTIDE SEQUENCE</scope>
    <source>
        <strain evidence="2">AS29M-1</strain>
    </source>
</reference>
<dbReference type="Pfam" id="PF03781">
    <property type="entry name" value="FGE-sulfatase"/>
    <property type="match status" value="1"/>
</dbReference>
<keyword evidence="2" id="KW-0560">Oxidoreductase</keyword>
<evidence type="ECO:0000313" key="2">
    <source>
        <dbReference type="EMBL" id="CAG5080315.1"/>
    </source>
</evidence>
<dbReference type="InterPro" id="IPR051043">
    <property type="entry name" value="Sulfatase_Mod_Factor_Kinase"/>
</dbReference>
<dbReference type="GO" id="GO:0044875">
    <property type="term" value="F:gamma-glutamyl hercynylcysteine sulfoxide synthase activity"/>
    <property type="evidence" value="ECO:0007669"/>
    <property type="project" value="UniProtKB-EC"/>
</dbReference>
<dbReference type="EC" id="1.14.99.50" evidence="2"/>
<proteinExistence type="predicted"/>
<name>A0A916JLP6_9FLAO</name>
<dbReference type="Proteomes" id="UP000683507">
    <property type="component" value="Chromosome"/>
</dbReference>
<dbReference type="InterPro" id="IPR005532">
    <property type="entry name" value="SUMF_dom"/>
</dbReference>
<dbReference type="RefSeq" id="WP_258541464.1">
    <property type="nucleotide sequence ID" value="NZ_OU015584.1"/>
</dbReference>
<organism evidence="2 3">
    <name type="scientific">Parvicella tangerina</name>
    <dbReference type="NCBI Taxonomy" id="2829795"/>
    <lineage>
        <taxon>Bacteria</taxon>
        <taxon>Pseudomonadati</taxon>
        <taxon>Bacteroidota</taxon>
        <taxon>Flavobacteriia</taxon>
        <taxon>Flavobacteriales</taxon>
        <taxon>Parvicellaceae</taxon>
        <taxon>Parvicella</taxon>
    </lineage>
</organism>